<dbReference type="GO" id="GO:0016020">
    <property type="term" value="C:membrane"/>
    <property type="evidence" value="ECO:0007669"/>
    <property type="project" value="UniProtKB-SubCell"/>
</dbReference>
<dbReference type="FunFam" id="3.40.50.300:FF:001854">
    <property type="entry name" value="ABC multidrug transporter (Eurofung)"/>
    <property type="match status" value="1"/>
</dbReference>
<keyword evidence="7 11" id="KW-1133">Transmembrane helix</keyword>
<feature type="transmembrane region" description="Helical" evidence="11">
    <location>
        <begin position="93"/>
        <end position="113"/>
    </location>
</feature>
<feature type="transmembrane region" description="Helical" evidence="11">
    <location>
        <begin position="1109"/>
        <end position="1130"/>
    </location>
</feature>
<feature type="transmembrane region" description="Helical" evidence="11">
    <location>
        <begin position="27"/>
        <end position="47"/>
    </location>
</feature>
<dbReference type="PANTHER" id="PTHR24223:SF345">
    <property type="entry name" value="ABC MULTIDRUG TRANSPORTER (EUROFUNG)"/>
    <property type="match status" value="1"/>
</dbReference>
<dbReference type="CDD" id="cd18580">
    <property type="entry name" value="ABC_6TM_ABCC_D2"/>
    <property type="match status" value="1"/>
</dbReference>
<keyword evidence="4 11" id="KW-0812">Transmembrane</keyword>
<evidence type="ECO:0000256" key="9">
    <source>
        <dbReference type="ARBA" id="ARBA00023180"/>
    </source>
</evidence>
<dbReference type="HOGENOM" id="CLU_000604_27_5_1"/>
<feature type="region of interest" description="Disordered" evidence="10">
    <location>
        <begin position="823"/>
        <end position="845"/>
    </location>
</feature>
<dbReference type="FunFam" id="1.20.1560.10:FF:000066">
    <property type="entry name" value="ABC multidrug transporter (Eurofung)"/>
    <property type="match status" value="1"/>
</dbReference>
<feature type="compositionally biased region" description="Basic and acidic residues" evidence="10">
    <location>
        <begin position="833"/>
        <end position="844"/>
    </location>
</feature>
<dbReference type="GeneID" id="27674889"/>
<dbReference type="FunFam" id="1.20.1560.10:FF:000055">
    <property type="entry name" value="ABC multidrug transporter (Eurofung)"/>
    <property type="match status" value="1"/>
</dbReference>
<dbReference type="GO" id="GO:0016887">
    <property type="term" value="F:ATP hydrolysis activity"/>
    <property type="evidence" value="ECO:0007669"/>
    <property type="project" value="InterPro"/>
</dbReference>
<dbReference type="STRING" id="27334.A0A0A2KRG6"/>
<dbReference type="RefSeq" id="XP_016599380.1">
    <property type="nucleotide sequence ID" value="XM_016739470.1"/>
</dbReference>
<dbReference type="Pfam" id="PF00005">
    <property type="entry name" value="ABC_tran"/>
    <property type="match status" value="2"/>
</dbReference>
<reference evidence="14 15" key="1">
    <citation type="journal article" date="2015" name="Mol. Plant Microbe Interact.">
        <title>Genome, transcriptome, and functional analyses of Penicillium expansum provide new insights into secondary metabolism and pathogenicity.</title>
        <authorList>
            <person name="Ballester A.R."/>
            <person name="Marcet-Houben M."/>
            <person name="Levin E."/>
            <person name="Sela N."/>
            <person name="Selma-Lazaro C."/>
            <person name="Carmona L."/>
            <person name="Wisniewski M."/>
            <person name="Droby S."/>
            <person name="Gonzalez-Candelas L."/>
            <person name="Gabaldon T."/>
        </authorList>
    </citation>
    <scope>NUCLEOTIDE SEQUENCE [LARGE SCALE GENOMIC DNA]</scope>
    <source>
        <strain evidence="14 15">MD-8</strain>
    </source>
</reference>
<dbReference type="InterPro" id="IPR050173">
    <property type="entry name" value="ABC_transporter_C-like"/>
</dbReference>
<feature type="transmembrane region" description="Helical" evidence="11">
    <location>
        <begin position="266"/>
        <end position="287"/>
    </location>
</feature>
<keyword evidence="15" id="KW-1185">Reference proteome</keyword>
<feature type="domain" description="ABC transmembrane type-1" evidence="13">
    <location>
        <begin position="887"/>
        <end position="1165"/>
    </location>
</feature>
<dbReference type="Pfam" id="PF24357">
    <property type="entry name" value="TMD0_ABC"/>
    <property type="match status" value="1"/>
</dbReference>
<dbReference type="InterPro" id="IPR011527">
    <property type="entry name" value="ABC1_TM_dom"/>
</dbReference>
<evidence type="ECO:0000256" key="6">
    <source>
        <dbReference type="ARBA" id="ARBA00022840"/>
    </source>
</evidence>
<dbReference type="Pfam" id="PF00664">
    <property type="entry name" value="ABC_membrane"/>
    <property type="match status" value="1"/>
</dbReference>
<evidence type="ECO:0000256" key="10">
    <source>
        <dbReference type="SAM" id="MobiDB-lite"/>
    </source>
</evidence>
<feature type="transmembrane region" description="Helical" evidence="11">
    <location>
        <begin position="1137"/>
        <end position="1160"/>
    </location>
</feature>
<dbReference type="PROSITE" id="PS50929">
    <property type="entry name" value="ABC_TM1F"/>
    <property type="match status" value="2"/>
</dbReference>
<dbReference type="PANTHER" id="PTHR24223">
    <property type="entry name" value="ATP-BINDING CASSETTE SUB-FAMILY C"/>
    <property type="match status" value="1"/>
</dbReference>
<evidence type="ECO:0000256" key="11">
    <source>
        <dbReference type="SAM" id="Phobius"/>
    </source>
</evidence>
<dbReference type="InterPro" id="IPR036640">
    <property type="entry name" value="ABC1_TM_sf"/>
</dbReference>
<feature type="transmembrane region" description="Helical" evidence="11">
    <location>
        <begin position="125"/>
        <end position="147"/>
    </location>
</feature>
<dbReference type="SUPFAM" id="SSF52540">
    <property type="entry name" value="P-loop containing nucleoside triphosphate hydrolases"/>
    <property type="match status" value="2"/>
</dbReference>
<feature type="domain" description="ABC transmembrane type-1" evidence="13">
    <location>
        <begin position="274"/>
        <end position="541"/>
    </location>
</feature>
<feature type="transmembrane region" description="Helical" evidence="11">
    <location>
        <begin position="880"/>
        <end position="902"/>
    </location>
</feature>
<keyword evidence="3" id="KW-0813">Transport</keyword>
<feature type="transmembrane region" description="Helical" evidence="11">
    <location>
        <begin position="68"/>
        <end position="87"/>
    </location>
</feature>
<dbReference type="SMART" id="SM00382">
    <property type="entry name" value="AAA"/>
    <property type="match status" value="2"/>
</dbReference>
<evidence type="ECO:0000256" key="3">
    <source>
        <dbReference type="ARBA" id="ARBA00022448"/>
    </source>
</evidence>
<dbReference type="InterPro" id="IPR044726">
    <property type="entry name" value="ABCC_6TM_D2"/>
</dbReference>
<feature type="transmembrane region" description="Helical" evidence="11">
    <location>
        <begin position="483"/>
        <end position="506"/>
    </location>
</feature>
<dbReference type="PROSITE" id="PS00211">
    <property type="entry name" value="ABC_TRANSPORTER_1"/>
    <property type="match status" value="2"/>
</dbReference>
<proteinExistence type="inferred from homology"/>
<dbReference type="InterPro" id="IPR003439">
    <property type="entry name" value="ABC_transporter-like_ATP-bd"/>
</dbReference>
<dbReference type="InterPro" id="IPR027417">
    <property type="entry name" value="P-loop_NTPase"/>
</dbReference>
<comment type="caution">
    <text evidence="14">The sequence shown here is derived from an EMBL/GenBank/DDBJ whole genome shotgun (WGS) entry which is preliminary data.</text>
</comment>
<accession>A0A0A2KRG6</accession>
<feature type="domain" description="ABC transporter" evidence="12">
    <location>
        <begin position="593"/>
        <end position="821"/>
    </location>
</feature>
<dbReference type="InterPro" id="IPR003593">
    <property type="entry name" value="AAA+_ATPase"/>
</dbReference>
<feature type="transmembrane region" description="Helical" evidence="11">
    <location>
        <begin position="922"/>
        <end position="950"/>
    </location>
</feature>
<dbReference type="Gene3D" id="3.40.50.300">
    <property type="entry name" value="P-loop containing nucleotide triphosphate hydrolases"/>
    <property type="match status" value="2"/>
</dbReference>
<protein>
    <submittedName>
        <fullName evidence="14">ABC transporter, integral membrane type 1</fullName>
    </submittedName>
</protein>
<feature type="domain" description="ABC transporter" evidence="12">
    <location>
        <begin position="1202"/>
        <end position="1453"/>
    </location>
</feature>
<keyword evidence="9" id="KW-0325">Glycoprotein</keyword>
<name>A0A0A2KRG6_PENEN</name>
<dbReference type="Proteomes" id="UP000030143">
    <property type="component" value="Unassembled WGS sequence"/>
</dbReference>
<comment type="similarity">
    <text evidence="2">Belongs to the ABC transporter superfamily. ABCC family. Conjugate transporter (TC 3.A.1.208) subfamily.</text>
</comment>
<feature type="transmembrane region" description="Helical" evidence="11">
    <location>
        <begin position="153"/>
        <end position="172"/>
    </location>
</feature>
<evidence type="ECO:0000313" key="15">
    <source>
        <dbReference type="Proteomes" id="UP000030143"/>
    </source>
</evidence>
<evidence type="ECO:0000256" key="8">
    <source>
        <dbReference type="ARBA" id="ARBA00023136"/>
    </source>
</evidence>
<evidence type="ECO:0000256" key="4">
    <source>
        <dbReference type="ARBA" id="ARBA00022692"/>
    </source>
</evidence>
<dbReference type="InterPro" id="IPR056227">
    <property type="entry name" value="TMD0_ABC"/>
</dbReference>
<feature type="transmembrane region" description="Helical" evidence="11">
    <location>
        <begin position="307"/>
        <end position="328"/>
    </location>
</feature>
<dbReference type="Gene3D" id="1.20.1560.10">
    <property type="entry name" value="ABC transporter type 1, transmembrane domain"/>
    <property type="match status" value="2"/>
</dbReference>
<dbReference type="GO" id="GO:0140359">
    <property type="term" value="F:ABC-type transporter activity"/>
    <property type="evidence" value="ECO:0007669"/>
    <property type="project" value="InterPro"/>
</dbReference>
<evidence type="ECO:0000256" key="2">
    <source>
        <dbReference type="ARBA" id="ARBA00009726"/>
    </source>
</evidence>
<keyword evidence="5" id="KW-0547">Nucleotide-binding</keyword>
<dbReference type="VEuPathDB" id="FungiDB:PEXP_011030"/>
<evidence type="ECO:0000256" key="1">
    <source>
        <dbReference type="ARBA" id="ARBA00004141"/>
    </source>
</evidence>
<evidence type="ECO:0000256" key="7">
    <source>
        <dbReference type="ARBA" id="ARBA00022989"/>
    </source>
</evidence>
<dbReference type="InterPro" id="IPR017871">
    <property type="entry name" value="ABC_transporter-like_CS"/>
</dbReference>
<dbReference type="EMBL" id="JQFZ01000138">
    <property type="protein sequence ID" value="KGO57752.1"/>
    <property type="molecule type" value="Genomic_DNA"/>
</dbReference>
<dbReference type="GO" id="GO:0005524">
    <property type="term" value="F:ATP binding"/>
    <property type="evidence" value="ECO:0007669"/>
    <property type="project" value="UniProtKB-KW"/>
</dbReference>
<organism evidence="14 15">
    <name type="scientific">Penicillium expansum</name>
    <name type="common">Blue mold rot fungus</name>
    <dbReference type="NCBI Taxonomy" id="27334"/>
    <lineage>
        <taxon>Eukaryota</taxon>
        <taxon>Fungi</taxon>
        <taxon>Dikarya</taxon>
        <taxon>Ascomycota</taxon>
        <taxon>Pezizomycotina</taxon>
        <taxon>Eurotiomycetes</taxon>
        <taxon>Eurotiomycetidae</taxon>
        <taxon>Eurotiales</taxon>
        <taxon>Aspergillaceae</taxon>
        <taxon>Penicillium</taxon>
    </lineage>
</organism>
<dbReference type="CDD" id="cd03250">
    <property type="entry name" value="ABCC_MRP_domain1"/>
    <property type="match status" value="1"/>
</dbReference>
<feature type="transmembrane region" description="Helical" evidence="11">
    <location>
        <begin position="403"/>
        <end position="424"/>
    </location>
</feature>
<evidence type="ECO:0000259" key="12">
    <source>
        <dbReference type="PROSITE" id="PS50893"/>
    </source>
</evidence>
<comment type="subcellular location">
    <subcellularLocation>
        <location evidence="1">Membrane</location>
        <topology evidence="1">Multi-pass membrane protein</topology>
    </subcellularLocation>
</comment>
<evidence type="ECO:0000256" key="5">
    <source>
        <dbReference type="ARBA" id="ARBA00022741"/>
    </source>
</evidence>
<feature type="transmembrane region" description="Helical" evidence="11">
    <location>
        <begin position="1024"/>
        <end position="1044"/>
    </location>
</feature>
<sequence>MPFTTGQENLLRLNPETFDFNIQFEQLFFSIIPSALFIVTSLWRTLYQARKPAVVNAPVFQLIKLGAITTYVGLELSLLILVATGSFHVTNMFIASSVLNLVSALLMITLSVVDHSRSPKPSALLSSYLFLTLFLDVAQARTLFLSSDDKPELTYSSIFVTAIALKTGILLLEAQQKSRWVGWDEKEHSPEETSGIFSLGVFFWLNKIFLDGYSKILTVGDLYPLDSSFNARALHDEFLKNIDYSKLKGDKFGLVKVLIRTLKVPLLVPIPGRLALLCFTFCQPLFLEKLLDYLSQSELDKNVGYGFIGASLLIYSGLAISMGFYWYFHHRMRIMAKSILATEIFIKATEARIGTGDDSAALTLMSTDMERIDMGFRNLHEIWASMVQAGLAGWMLYTRIGVVFVAPVAVVIACFIGLGVLIHFTGDSQRSWMAGVQKRVGLTATVIASMKNLKLSGLSVAMGDFVQNLRVQELAAGSRFRKIIIIAAILGFIPLLISPPLTFAFTQKTFDASTMFTSLSFLTLLTNPLSQVFQSIPQLVSGLACLGRIQAFLECETRHDFRQVLDDVRRNAEKARADTGTLSDSEPDSADPIVIKSGNFGWEADKFVLRNVSTRVPKSSLTIVVGPVGSGKTTLCKALLGEIPFSEGSVVLGTRYPHVGFCDQTAFLSNGSIKDNVVGFSPHNNERYAEVIKATSLDFDFATLPQGDQTNIGSDGIVLSGGQKQRVSLARALYLHSDLLVLDDIFSGLDADTEEKVFQQVFGPDGLLKQRGSTVVLCTHSIRHLPAADHVIALGNGTIVEQGSFQKLMDSQGYVQRLGLKGSSDDTVSAEKSTPKKTWEESKPEMLQTTMTNTSSIVPDADASRQIGDKTVYKHYFKSMGWFLAGGSLLVGVLFGFFTNFPTVWLTYWTDDISSEHPTHSYAYYAGIYALFQICGLVTLLALGILILIVSVERAGASLHQDALRTLIQAPLSFFTNTDTGVVTNLFSQDLNLIDTELPNATMNTIFSVFQALGQAAVMLTSSVYLAISYPFLVALLWILQMFYLRTSRQLRLLDLEAKSPLYTHFLDTVKGITTLRAFGFIPDDVDKNTRLIDASQRPAYLLLMIQQWLTLVLDLVVMVIAVVMTTLAVRLHSSSGFAGASLFSLMSFGESISGIVVFYTKLETSIGAIARLKLFNENVKPEDREEEDIVPPIQWPHNGVVELKGVSASYSAEDQPDNTSKIALRNINLTIKTGERVAICGRTGSGKSSLMALLLKILDPLPETAGNAIIDNTPLHRINRAALRERIIAVPQEAVFLPDGSTFRANLDPSDVSTPEECEVVLVAVDLWKFVQERGGLDAAMSAGTLSAGQRQLMSLGRALLRRFIRARNGSNCGILLLDEVSSSVDHETERVMKDIIRVEFKDYTVIAVSHRLDMIMDFDRVVVMDTGEIVEVGNPSVLAGQAETRFGDLVRAGAK</sequence>
<dbReference type="SUPFAM" id="SSF90123">
    <property type="entry name" value="ABC transporter transmembrane region"/>
    <property type="match status" value="2"/>
</dbReference>
<evidence type="ECO:0000313" key="14">
    <source>
        <dbReference type="EMBL" id="KGO57752.1"/>
    </source>
</evidence>
<keyword evidence="8 11" id="KW-0472">Membrane</keyword>
<dbReference type="PROSITE" id="PS50893">
    <property type="entry name" value="ABC_TRANSPORTER_2"/>
    <property type="match status" value="2"/>
</dbReference>
<gene>
    <name evidence="14" type="ORF">PEX2_021950</name>
</gene>
<evidence type="ECO:0000259" key="13">
    <source>
        <dbReference type="PROSITE" id="PS50929"/>
    </source>
</evidence>
<keyword evidence="6" id="KW-0067">ATP-binding</keyword>